<dbReference type="NCBIfam" id="TIGR00121">
    <property type="entry name" value="birA_ligase"/>
    <property type="match status" value="1"/>
</dbReference>
<feature type="domain" description="BPL/LPL catalytic" evidence="4">
    <location>
        <begin position="1"/>
        <end position="185"/>
    </location>
</feature>
<dbReference type="GO" id="GO:0016874">
    <property type="term" value="F:ligase activity"/>
    <property type="evidence" value="ECO:0007669"/>
    <property type="project" value="UniProtKB-KW"/>
</dbReference>
<keyword evidence="1 5" id="KW-0436">Ligase</keyword>
<evidence type="ECO:0000313" key="6">
    <source>
        <dbReference type="Proteomes" id="UP001500051"/>
    </source>
</evidence>
<keyword evidence="2" id="KW-0092">Biotin</keyword>
<dbReference type="InterPro" id="IPR003142">
    <property type="entry name" value="BPL_C"/>
</dbReference>
<organism evidence="5 6">
    <name type="scientific">Microlunatus aurantiacus</name>
    <dbReference type="NCBI Taxonomy" id="446786"/>
    <lineage>
        <taxon>Bacteria</taxon>
        <taxon>Bacillati</taxon>
        <taxon>Actinomycetota</taxon>
        <taxon>Actinomycetes</taxon>
        <taxon>Propionibacteriales</taxon>
        <taxon>Propionibacteriaceae</taxon>
        <taxon>Microlunatus</taxon>
    </lineage>
</organism>
<dbReference type="PROSITE" id="PS51733">
    <property type="entry name" value="BPL_LPL_CATALYTIC"/>
    <property type="match status" value="1"/>
</dbReference>
<dbReference type="PANTHER" id="PTHR12835">
    <property type="entry name" value="BIOTIN PROTEIN LIGASE"/>
    <property type="match status" value="1"/>
</dbReference>
<dbReference type="Gene3D" id="3.30.930.10">
    <property type="entry name" value="Bira Bifunctional Protein, Domain 2"/>
    <property type="match status" value="1"/>
</dbReference>
<dbReference type="CDD" id="cd16442">
    <property type="entry name" value="BPL"/>
    <property type="match status" value="1"/>
</dbReference>
<accession>A0ABP7CQ93</accession>
<comment type="caution">
    <text evidence="5">The sequence shown here is derived from an EMBL/GenBank/DDBJ whole genome shotgun (WGS) entry which is preliminary data.</text>
</comment>
<evidence type="ECO:0000256" key="3">
    <source>
        <dbReference type="ARBA" id="ARBA00024227"/>
    </source>
</evidence>
<reference evidence="6" key="1">
    <citation type="journal article" date="2019" name="Int. J. Syst. Evol. Microbiol.">
        <title>The Global Catalogue of Microorganisms (GCM) 10K type strain sequencing project: providing services to taxonomists for standard genome sequencing and annotation.</title>
        <authorList>
            <consortium name="The Broad Institute Genomics Platform"/>
            <consortium name="The Broad Institute Genome Sequencing Center for Infectious Disease"/>
            <person name="Wu L."/>
            <person name="Ma J."/>
        </authorList>
    </citation>
    <scope>NUCLEOTIDE SEQUENCE [LARGE SCALE GENOMIC DNA]</scope>
    <source>
        <strain evidence="6">JCM 16548</strain>
    </source>
</reference>
<evidence type="ECO:0000256" key="1">
    <source>
        <dbReference type="ARBA" id="ARBA00022598"/>
    </source>
</evidence>
<name>A0ABP7CQ93_9ACTN</name>
<dbReference type="Pfam" id="PF03099">
    <property type="entry name" value="BPL_LplA_LipB"/>
    <property type="match status" value="1"/>
</dbReference>
<sequence>MLTVGDPLWRSIEVVPATGSTNADLAARARRGESAGRVLVTDHQRAGRGRLGRTWTAPAGSSVAMSVLLRPERDPASWTWLPLLAGLAVADSLRAVADVPAVLKWPNDVLVDDAKVCGILAERVDGPAGPACVLGLGINVHLTADQLPVPTATSLALLRPDRRLARNDIIATVLATLALLYHRWQAGLDAELAAEYVARSGTLGRTVTVLGGDGARFTGEAIAVDPAGRLRVRTPSGVQTFAAGDVTHLR</sequence>
<dbReference type="InterPro" id="IPR004408">
    <property type="entry name" value="Biotin_CoA_COase_ligase"/>
</dbReference>
<dbReference type="Proteomes" id="UP001500051">
    <property type="component" value="Unassembled WGS sequence"/>
</dbReference>
<protein>
    <recommendedName>
        <fullName evidence="3">biotin--[biotin carboxyl-carrier protein] ligase</fullName>
        <ecNumber evidence="3">6.3.4.15</ecNumber>
    </recommendedName>
</protein>
<proteinExistence type="predicted"/>
<dbReference type="PANTHER" id="PTHR12835:SF5">
    <property type="entry name" value="BIOTIN--PROTEIN LIGASE"/>
    <property type="match status" value="1"/>
</dbReference>
<dbReference type="EC" id="6.3.4.15" evidence="3"/>
<keyword evidence="6" id="KW-1185">Reference proteome</keyword>
<dbReference type="InterPro" id="IPR004143">
    <property type="entry name" value="BPL_LPL_catalytic"/>
</dbReference>
<dbReference type="EMBL" id="BAAAYX010000002">
    <property type="protein sequence ID" value="GAA3692471.1"/>
    <property type="molecule type" value="Genomic_DNA"/>
</dbReference>
<dbReference type="Pfam" id="PF02237">
    <property type="entry name" value="BPL_C"/>
    <property type="match status" value="1"/>
</dbReference>
<dbReference type="SUPFAM" id="SSF55681">
    <property type="entry name" value="Class II aaRS and biotin synthetases"/>
    <property type="match status" value="1"/>
</dbReference>
<dbReference type="InterPro" id="IPR045864">
    <property type="entry name" value="aa-tRNA-synth_II/BPL/LPL"/>
</dbReference>
<evidence type="ECO:0000256" key="2">
    <source>
        <dbReference type="ARBA" id="ARBA00023267"/>
    </source>
</evidence>
<gene>
    <name evidence="5" type="ORF">GCM10022204_04890</name>
</gene>
<evidence type="ECO:0000313" key="5">
    <source>
        <dbReference type="EMBL" id="GAA3692471.1"/>
    </source>
</evidence>
<dbReference type="Gene3D" id="2.30.30.100">
    <property type="match status" value="1"/>
</dbReference>
<evidence type="ECO:0000259" key="4">
    <source>
        <dbReference type="PROSITE" id="PS51733"/>
    </source>
</evidence>